<evidence type="ECO:0000256" key="9">
    <source>
        <dbReference type="PIRSR" id="PIRSR602387-1"/>
    </source>
</evidence>
<evidence type="ECO:0000259" key="11">
    <source>
        <dbReference type="Pfam" id="PF00127"/>
    </source>
</evidence>
<comment type="similarity">
    <text evidence="2 10">Belongs to the plastocyanin family.</text>
</comment>
<dbReference type="InterPro" id="IPR000923">
    <property type="entry name" value="BlueCu_1"/>
</dbReference>
<organism evidence="12 13">
    <name type="scientific">Colocasia esculenta</name>
    <name type="common">Wild taro</name>
    <name type="synonym">Arum esculentum</name>
    <dbReference type="NCBI Taxonomy" id="4460"/>
    <lineage>
        <taxon>Eukaryota</taxon>
        <taxon>Viridiplantae</taxon>
        <taxon>Streptophyta</taxon>
        <taxon>Embryophyta</taxon>
        <taxon>Tracheophyta</taxon>
        <taxon>Spermatophyta</taxon>
        <taxon>Magnoliopsida</taxon>
        <taxon>Liliopsida</taxon>
        <taxon>Araceae</taxon>
        <taxon>Aroideae</taxon>
        <taxon>Colocasieae</taxon>
        <taxon>Colocasia</taxon>
    </lineage>
</organism>
<evidence type="ECO:0000256" key="5">
    <source>
        <dbReference type="ARBA" id="ARBA00022982"/>
    </source>
</evidence>
<evidence type="ECO:0000256" key="1">
    <source>
        <dbReference type="ARBA" id="ARBA00004622"/>
    </source>
</evidence>
<comment type="subcellular location">
    <subcellularLocation>
        <location evidence="1 10">Plastid</location>
        <location evidence="1 10">Chloroplast thylakoid membrane</location>
        <topology evidence="1 10">Peripheral membrane protein</topology>
        <orientation evidence="1 10">Lumenal side</orientation>
    </subcellularLocation>
</comment>
<feature type="non-terminal residue" evidence="12">
    <location>
        <position position="1"/>
    </location>
</feature>
<gene>
    <name evidence="12" type="ORF">Taro_056343</name>
</gene>
<sequence>LLSLPPPTKPISSHPLNLPCGLYTLQPLSSPCCRLIHIAIFLPPPAAAMASLTAAAAVSIPRFTGLKAGFSAAPVVKVAVAPAKPVAGVRASLREMGAAAVVAAAASAILASSALAVEVKLGGDDGSLAFVPSEITVASGEKITFKNNAGFPHNVVFDEDEVPSGVDVSAISMSEEDLLNAAGEEYSVVLKEKGTYSFYCSPHQGAGMVGKVTVN</sequence>
<feature type="binding site" evidence="9">
    <location>
        <position position="153"/>
    </location>
    <ligand>
        <name>Cu cation</name>
        <dbReference type="ChEBI" id="CHEBI:23378"/>
    </ligand>
</feature>
<dbReference type="OrthoDB" id="197281at2759"/>
<evidence type="ECO:0000313" key="12">
    <source>
        <dbReference type="EMBL" id="MQM23279.1"/>
    </source>
</evidence>
<dbReference type="InterPro" id="IPR001235">
    <property type="entry name" value="Copper_blue_Plastocyanin"/>
</dbReference>
<comment type="cofactor">
    <cofactor evidence="9">
        <name>Cu(2+)</name>
        <dbReference type="ChEBI" id="CHEBI:29036"/>
    </cofactor>
    <text evidence="9">The crystal structure with reduced Cu(1+) has also been determined.</text>
</comment>
<dbReference type="PRINTS" id="PR00157">
    <property type="entry name" value="PLASTOCYANIN"/>
</dbReference>
<evidence type="ECO:0000256" key="3">
    <source>
        <dbReference type="ARBA" id="ARBA00022448"/>
    </source>
</evidence>
<keyword evidence="3 10" id="KW-0813">Transport</keyword>
<dbReference type="InterPro" id="IPR008972">
    <property type="entry name" value="Cupredoxin"/>
</dbReference>
<dbReference type="Pfam" id="PF00127">
    <property type="entry name" value="Copper-bind"/>
    <property type="match status" value="1"/>
</dbReference>
<dbReference type="GO" id="GO:0009055">
    <property type="term" value="F:electron transfer activity"/>
    <property type="evidence" value="ECO:0007669"/>
    <property type="project" value="UniProtKB-UniRule"/>
</dbReference>
<dbReference type="InterPro" id="IPR002387">
    <property type="entry name" value="Plastocyanin"/>
</dbReference>
<feature type="binding site" evidence="9">
    <location>
        <position position="203"/>
    </location>
    <ligand>
        <name>Cu cation</name>
        <dbReference type="ChEBI" id="CHEBI:23378"/>
    </ligand>
</feature>
<evidence type="ECO:0000256" key="8">
    <source>
        <dbReference type="ARBA" id="ARBA00023136"/>
    </source>
</evidence>
<evidence type="ECO:0000313" key="13">
    <source>
        <dbReference type="Proteomes" id="UP000652761"/>
    </source>
</evidence>
<evidence type="ECO:0000256" key="7">
    <source>
        <dbReference type="ARBA" id="ARBA00023078"/>
    </source>
</evidence>
<feature type="domain" description="Blue (type 1) copper" evidence="11">
    <location>
        <begin position="117"/>
        <end position="215"/>
    </location>
</feature>
<dbReference type="InterPro" id="IPR028871">
    <property type="entry name" value="BlueCu_1_BS"/>
</dbReference>
<evidence type="ECO:0000256" key="10">
    <source>
        <dbReference type="RuleBase" id="RU363020"/>
    </source>
</evidence>
<comment type="caution">
    <text evidence="12">The sequence shown here is derived from an EMBL/GenBank/DDBJ whole genome shotgun (WGS) entry which is preliminary data.</text>
</comment>
<keyword evidence="8 10" id="KW-0472">Membrane</keyword>
<keyword evidence="4 9" id="KW-0479">Metal-binding</keyword>
<dbReference type="AlphaFoldDB" id="A0A843XTN1"/>
<dbReference type="PRINTS" id="PR00156">
    <property type="entry name" value="COPPERBLUE"/>
</dbReference>
<dbReference type="PANTHER" id="PTHR34192">
    <property type="entry name" value="PLASTOCYANIN MAJOR ISOFORM, CHLOROPLASTIC-RELATED"/>
    <property type="match status" value="1"/>
</dbReference>
<proteinExistence type="inferred from homology"/>
<protein>
    <recommendedName>
        <fullName evidence="10">Plastocyanin</fullName>
    </recommendedName>
</protein>
<reference evidence="12" key="1">
    <citation type="submission" date="2017-07" db="EMBL/GenBank/DDBJ databases">
        <title>Taro Niue Genome Assembly and Annotation.</title>
        <authorList>
            <person name="Atibalentja N."/>
            <person name="Keating K."/>
            <person name="Fields C.J."/>
        </authorList>
    </citation>
    <scope>NUCLEOTIDE SEQUENCE</scope>
    <source>
        <strain evidence="12">Niue_2</strain>
        <tissue evidence="12">Leaf</tissue>
    </source>
</reference>
<keyword evidence="7 10" id="KW-0793">Thylakoid</keyword>
<accession>A0A843XTN1</accession>
<dbReference type="PROSITE" id="PS00196">
    <property type="entry name" value="COPPER_BLUE"/>
    <property type="match status" value="1"/>
</dbReference>
<evidence type="ECO:0000256" key="4">
    <source>
        <dbReference type="ARBA" id="ARBA00022723"/>
    </source>
</evidence>
<dbReference type="GO" id="GO:0009543">
    <property type="term" value="C:chloroplast thylakoid lumen"/>
    <property type="evidence" value="ECO:0007669"/>
    <property type="project" value="TreeGrafter"/>
</dbReference>
<name>A0A843XTN1_COLES</name>
<dbReference type="GO" id="GO:0005507">
    <property type="term" value="F:copper ion binding"/>
    <property type="evidence" value="ECO:0007669"/>
    <property type="project" value="UniProtKB-UniRule"/>
</dbReference>
<keyword evidence="13" id="KW-1185">Reference proteome</keyword>
<feature type="binding site" evidence="9">
    <location>
        <position position="208"/>
    </location>
    <ligand>
        <name>Cu cation</name>
        <dbReference type="ChEBI" id="CHEBI:23378"/>
    </ligand>
</feature>
<dbReference type="SUPFAM" id="SSF49503">
    <property type="entry name" value="Cupredoxins"/>
    <property type="match status" value="1"/>
</dbReference>
<evidence type="ECO:0000256" key="6">
    <source>
        <dbReference type="ARBA" id="ARBA00023008"/>
    </source>
</evidence>
<keyword evidence="6 9" id="KW-0186">Copper</keyword>
<dbReference type="CDD" id="cd04219">
    <property type="entry name" value="Plastocyanin"/>
    <property type="match status" value="1"/>
</dbReference>
<dbReference type="Gene3D" id="2.60.40.420">
    <property type="entry name" value="Cupredoxins - blue copper proteins"/>
    <property type="match status" value="1"/>
</dbReference>
<feature type="binding site" evidence="9">
    <location>
        <position position="200"/>
    </location>
    <ligand>
        <name>Cu cation</name>
        <dbReference type="ChEBI" id="CHEBI:23378"/>
    </ligand>
</feature>
<dbReference type="Proteomes" id="UP000652761">
    <property type="component" value="Unassembled WGS sequence"/>
</dbReference>
<keyword evidence="5 10" id="KW-0249">Electron transport</keyword>
<evidence type="ECO:0000256" key="2">
    <source>
        <dbReference type="ARBA" id="ARBA00005338"/>
    </source>
</evidence>
<comment type="function">
    <text evidence="10">Participates in electron transfer between P700 and the cytochrome b6-f complex in photosystem I.</text>
</comment>
<dbReference type="NCBIfam" id="TIGR02656">
    <property type="entry name" value="cyanin_plasto"/>
    <property type="match status" value="1"/>
</dbReference>
<dbReference type="PANTHER" id="PTHR34192:SF10">
    <property type="entry name" value="PLASTOCYANIN MAJOR ISOFORM, CHLOROPLASTIC-RELATED"/>
    <property type="match status" value="1"/>
</dbReference>
<dbReference type="GO" id="GO:0009535">
    <property type="term" value="C:chloroplast thylakoid membrane"/>
    <property type="evidence" value="ECO:0007669"/>
    <property type="project" value="UniProtKB-SubCell"/>
</dbReference>
<dbReference type="EMBL" id="NMUH01015693">
    <property type="protein sequence ID" value="MQM23279.1"/>
    <property type="molecule type" value="Genomic_DNA"/>
</dbReference>